<evidence type="ECO:0000259" key="1">
    <source>
        <dbReference type="Pfam" id="PF13524"/>
    </source>
</evidence>
<sequence>MLAARIAKLCALPDETALTVARGLLAPGTGRSPSALAALRGFCPEPDALLRLVCLFEAPATAAAQPGGPLLAHLAGGWRRGEAPAPWFDPTGYEVLSAARRDPQEAAILHYAREGWARGLDPDPRQIRGGLTAGASLVLAVQDGAEAGPALALIRRGLAGKAAGQGPEGAECLVLDASPGHAVAHMLTRLPEGMAALRAGLLRLVLADAGTDAAELGRILQAEAAGPVLLRPLPRPDHPPVPVPAPPRAAALHLTGRRQRLRQGEIAPRLTIRCPAPDPARAHRWGDYHFAGSLAVALRAEGVTVRVALAEDWEMPEDSAPDATLLLRGVRRCRPRPGPVNLMWMLSHPDRVEAPELLRYDHVFVASLPHAAALKPLMGARVSALLQCSDPDRFAPDTQTGAARQAEASLPAHPLLFVGNSRRADRWIVSAALATGHPPAIYGAEWEDTPAEPFVRAQSLPNASLGAYYRRARIVLNDHWPDMAARGFVSNRLFDIAMAGGFPLSDGFEGAGMFFGQLPQVRDAAELDRAIRHFTARPAERAARAAALHALVRHRHTFAARARRITARLRELF</sequence>
<protein>
    <recommendedName>
        <fullName evidence="1">Spore protein YkvP/CgeB glycosyl transferase-like domain-containing protein</fullName>
    </recommendedName>
</protein>
<evidence type="ECO:0000313" key="2">
    <source>
        <dbReference type="EMBL" id="RID90346.1"/>
    </source>
</evidence>
<gene>
    <name evidence="2" type="ORF">D2N39_18445</name>
</gene>
<dbReference type="AlphaFoldDB" id="A0A398BT16"/>
<reference evidence="2 3" key="1">
    <citation type="submission" date="2018-09" db="EMBL/GenBank/DDBJ databases">
        <title>Gemmobacter lutimaris sp. nov., a marine bacterium isolated from tidal flat.</title>
        <authorList>
            <person name="Lee D.W."/>
            <person name="Yoo Y."/>
            <person name="Kim J.-J."/>
            <person name="Kim B.S."/>
        </authorList>
    </citation>
    <scope>NUCLEOTIDE SEQUENCE [LARGE SCALE GENOMIC DNA]</scope>
    <source>
        <strain evidence="2 3">YJ-T1-11</strain>
    </source>
</reference>
<keyword evidence="3" id="KW-1185">Reference proteome</keyword>
<dbReference type="EMBL" id="QXXQ01000014">
    <property type="protein sequence ID" value="RID90346.1"/>
    <property type="molecule type" value="Genomic_DNA"/>
</dbReference>
<name>A0A398BT16_9RHOB</name>
<organism evidence="2 3">
    <name type="scientific">Gemmobacter lutimaris</name>
    <dbReference type="NCBI Taxonomy" id="2306023"/>
    <lineage>
        <taxon>Bacteria</taxon>
        <taxon>Pseudomonadati</taxon>
        <taxon>Pseudomonadota</taxon>
        <taxon>Alphaproteobacteria</taxon>
        <taxon>Rhodobacterales</taxon>
        <taxon>Paracoccaceae</taxon>
        <taxon>Gemmobacter</taxon>
    </lineage>
</organism>
<proteinExistence type="predicted"/>
<dbReference type="Proteomes" id="UP000266649">
    <property type="component" value="Unassembled WGS sequence"/>
</dbReference>
<dbReference type="Pfam" id="PF13524">
    <property type="entry name" value="Glyco_trans_1_2"/>
    <property type="match status" value="1"/>
</dbReference>
<evidence type="ECO:0000313" key="3">
    <source>
        <dbReference type="Proteomes" id="UP000266649"/>
    </source>
</evidence>
<comment type="caution">
    <text evidence="2">The sequence shown here is derived from an EMBL/GenBank/DDBJ whole genome shotgun (WGS) entry which is preliminary data.</text>
</comment>
<feature type="domain" description="Spore protein YkvP/CgeB glycosyl transferase-like" evidence="1">
    <location>
        <begin position="426"/>
        <end position="565"/>
    </location>
</feature>
<dbReference type="InterPro" id="IPR055259">
    <property type="entry name" value="YkvP/CgeB_Glyco_trans-like"/>
</dbReference>
<accession>A0A398BT16</accession>